<dbReference type="SUPFAM" id="SSF52172">
    <property type="entry name" value="CheY-like"/>
    <property type="match status" value="1"/>
</dbReference>
<dbReference type="InterPro" id="IPR052048">
    <property type="entry name" value="ST_Response_Regulator"/>
</dbReference>
<dbReference type="PROSITE" id="PS50110">
    <property type="entry name" value="RESPONSE_REGULATORY"/>
    <property type="match status" value="1"/>
</dbReference>
<dbReference type="Gramene" id="OIW11244">
    <property type="protein sequence ID" value="OIW11244"/>
    <property type="gene ID" value="TanjilG_28335"/>
</dbReference>
<dbReference type="Pfam" id="PF00072">
    <property type="entry name" value="Response_reg"/>
    <property type="match status" value="1"/>
</dbReference>
<dbReference type="OrthoDB" id="21225at2759"/>
<dbReference type="KEGG" id="lang:109348435"/>
<organism evidence="3 4">
    <name type="scientific">Lupinus angustifolius</name>
    <name type="common">Narrow-leaved blue lupine</name>
    <dbReference type="NCBI Taxonomy" id="3871"/>
    <lineage>
        <taxon>Eukaryota</taxon>
        <taxon>Viridiplantae</taxon>
        <taxon>Streptophyta</taxon>
        <taxon>Embryophyta</taxon>
        <taxon>Tracheophyta</taxon>
        <taxon>Spermatophyta</taxon>
        <taxon>Magnoliopsida</taxon>
        <taxon>eudicotyledons</taxon>
        <taxon>Gunneridae</taxon>
        <taxon>Pentapetalae</taxon>
        <taxon>rosids</taxon>
        <taxon>fabids</taxon>
        <taxon>Fabales</taxon>
        <taxon>Fabaceae</taxon>
        <taxon>Papilionoideae</taxon>
        <taxon>50 kb inversion clade</taxon>
        <taxon>genistoids sensu lato</taxon>
        <taxon>core genistoids</taxon>
        <taxon>Genisteae</taxon>
        <taxon>Lupinus</taxon>
    </lineage>
</organism>
<dbReference type="Gene3D" id="3.40.50.2300">
    <property type="match status" value="1"/>
</dbReference>
<dbReference type="STRING" id="3871.A0A4P1RIJ0"/>
<dbReference type="PANTHER" id="PTHR43228">
    <property type="entry name" value="TWO-COMPONENT RESPONSE REGULATOR"/>
    <property type="match status" value="1"/>
</dbReference>
<keyword evidence="1" id="KW-0597">Phosphoprotein</keyword>
<proteinExistence type="predicted"/>
<feature type="domain" description="Response regulatory" evidence="2">
    <location>
        <begin position="29"/>
        <end position="144"/>
    </location>
</feature>
<protein>
    <recommendedName>
        <fullName evidence="2">Response regulatory domain-containing protein</fullName>
    </recommendedName>
</protein>
<reference evidence="3 4" key="1">
    <citation type="journal article" date="2017" name="Plant Biotechnol. J.">
        <title>A comprehensive draft genome sequence for lupin (Lupinus angustifolius), an emerging health food: insights into plant-microbe interactions and legume evolution.</title>
        <authorList>
            <person name="Hane J.K."/>
            <person name="Ming Y."/>
            <person name="Kamphuis L.G."/>
            <person name="Nelson M.N."/>
            <person name="Garg G."/>
            <person name="Atkins C.A."/>
            <person name="Bayer P.E."/>
            <person name="Bravo A."/>
            <person name="Bringans S."/>
            <person name="Cannon S."/>
            <person name="Edwards D."/>
            <person name="Foley R."/>
            <person name="Gao L.L."/>
            <person name="Harrison M.J."/>
            <person name="Huang W."/>
            <person name="Hurgobin B."/>
            <person name="Li S."/>
            <person name="Liu C.W."/>
            <person name="McGrath A."/>
            <person name="Morahan G."/>
            <person name="Murray J."/>
            <person name="Weller J."/>
            <person name="Jian J."/>
            <person name="Singh K.B."/>
        </authorList>
    </citation>
    <scope>NUCLEOTIDE SEQUENCE [LARGE SCALE GENOMIC DNA]</scope>
    <source>
        <strain evidence="4">cv. Tanjil</strain>
        <tissue evidence="3">Whole plant</tissue>
    </source>
</reference>
<sequence>MEKKRVRVMEAENKGKGLMAPQDLATNLTALVVDDDKLTRMLHQKLLNKAGVKNHAVENGKEAVDIHRSAQSFDMILMDKDMPIMNGIEATKKLRSMGIGSMIIGVSSSSKEEEIREFMEAGLNDYKVKPFTFTMLSSILDKINS</sequence>
<name>A0A4P1RIJ0_LUPAN</name>
<dbReference type="InterPro" id="IPR001789">
    <property type="entry name" value="Sig_transdc_resp-reg_receiver"/>
</dbReference>
<gene>
    <name evidence="3" type="ORF">TanjilG_28335</name>
</gene>
<evidence type="ECO:0000313" key="3">
    <source>
        <dbReference type="EMBL" id="OIW11244.1"/>
    </source>
</evidence>
<dbReference type="EMBL" id="CM007365">
    <property type="protein sequence ID" value="OIW11244.1"/>
    <property type="molecule type" value="Genomic_DNA"/>
</dbReference>
<evidence type="ECO:0000313" key="4">
    <source>
        <dbReference type="Proteomes" id="UP000188354"/>
    </source>
</evidence>
<evidence type="ECO:0000259" key="2">
    <source>
        <dbReference type="PROSITE" id="PS50110"/>
    </source>
</evidence>
<evidence type="ECO:0000256" key="1">
    <source>
        <dbReference type="PROSITE-ProRule" id="PRU00169"/>
    </source>
</evidence>
<dbReference type="SMART" id="SM00448">
    <property type="entry name" value="REC"/>
    <property type="match status" value="1"/>
</dbReference>
<dbReference type="PANTHER" id="PTHR43228:SF12">
    <property type="entry name" value="TWO-COMPONENT RESPONSE REGULATOR 24"/>
    <property type="match status" value="1"/>
</dbReference>
<dbReference type="AlphaFoldDB" id="A0A4P1RIJ0"/>
<dbReference type="CDD" id="cd17546">
    <property type="entry name" value="REC_hyHK_CKI1_RcsC-like"/>
    <property type="match status" value="1"/>
</dbReference>
<keyword evidence="4" id="KW-1185">Reference proteome</keyword>
<dbReference type="GO" id="GO:0000160">
    <property type="term" value="P:phosphorelay signal transduction system"/>
    <property type="evidence" value="ECO:0007669"/>
    <property type="project" value="InterPro"/>
</dbReference>
<dbReference type="Proteomes" id="UP000188354">
    <property type="component" value="Chromosome LG05"/>
</dbReference>
<dbReference type="InterPro" id="IPR011006">
    <property type="entry name" value="CheY-like_superfamily"/>
</dbReference>
<accession>A0A4P1RIJ0</accession>
<feature type="modified residue" description="4-aspartylphosphate" evidence="1">
    <location>
        <position position="79"/>
    </location>
</feature>